<protein>
    <recommendedName>
        <fullName evidence="1">Sperm microtubule inner protein 1 C-terminal domain-containing protein</fullName>
    </recommendedName>
</protein>
<comment type="caution">
    <text evidence="2">The sequence shown here is derived from an EMBL/GenBank/DDBJ whole genome shotgun (WGS) entry which is preliminary data.</text>
</comment>
<name>A0ABD0SNA0_LOXSC</name>
<dbReference type="InterPro" id="IPR054323">
    <property type="entry name" value="SPMIP1_C"/>
</dbReference>
<accession>A0ABD0SNA0</accession>
<evidence type="ECO:0000259" key="1">
    <source>
        <dbReference type="Pfam" id="PF22589"/>
    </source>
</evidence>
<sequence length="194" mass="21918">MPVLDVNDPKILNFLVESYEKESRLRMKWVQLHAGDIEKAALLTREAKNYTTEDIAKSLMEAGMAATTRDHINAARHKYTAPVPDYLHAKVGATKDSEAPMKPVAREVKDSLREGRLEYLKKRSSLKPEDKYSFAESTNWLYGWKLDESVLRMSGPVHGKVNHVVRALSGRVGPQRDPDHYNSPDDGQTLCVTI</sequence>
<dbReference type="EMBL" id="JBEDNZ010000018">
    <property type="protein sequence ID" value="KAL0821091.1"/>
    <property type="molecule type" value="Genomic_DNA"/>
</dbReference>
<reference evidence="2 3" key="1">
    <citation type="submission" date="2024-06" db="EMBL/GenBank/DDBJ databases">
        <title>A chromosome-level genome assembly of beet webworm, Loxostege sticticalis.</title>
        <authorList>
            <person name="Zhang Y."/>
        </authorList>
    </citation>
    <scope>NUCLEOTIDE SEQUENCE [LARGE SCALE GENOMIC DNA]</scope>
    <source>
        <strain evidence="2">AQ028</strain>
        <tissue evidence="2">Male pupae</tissue>
    </source>
</reference>
<organism evidence="2 3">
    <name type="scientific">Loxostege sticticalis</name>
    <name type="common">Beet webworm moth</name>
    <dbReference type="NCBI Taxonomy" id="481309"/>
    <lineage>
        <taxon>Eukaryota</taxon>
        <taxon>Metazoa</taxon>
        <taxon>Ecdysozoa</taxon>
        <taxon>Arthropoda</taxon>
        <taxon>Hexapoda</taxon>
        <taxon>Insecta</taxon>
        <taxon>Pterygota</taxon>
        <taxon>Neoptera</taxon>
        <taxon>Endopterygota</taxon>
        <taxon>Lepidoptera</taxon>
        <taxon>Glossata</taxon>
        <taxon>Ditrysia</taxon>
        <taxon>Pyraloidea</taxon>
        <taxon>Crambidae</taxon>
        <taxon>Pyraustinae</taxon>
        <taxon>Loxostege</taxon>
    </lineage>
</organism>
<proteinExistence type="predicted"/>
<feature type="domain" description="Sperm microtubule inner protein 1 C-terminal" evidence="1">
    <location>
        <begin position="78"/>
        <end position="178"/>
    </location>
</feature>
<evidence type="ECO:0000313" key="3">
    <source>
        <dbReference type="Proteomes" id="UP001549921"/>
    </source>
</evidence>
<dbReference type="Proteomes" id="UP001549921">
    <property type="component" value="Unassembled WGS sequence"/>
</dbReference>
<dbReference type="AlphaFoldDB" id="A0ABD0SNA0"/>
<gene>
    <name evidence="2" type="ORF">ABMA28_005721</name>
</gene>
<dbReference type="PANTHER" id="PTHR35826">
    <property type="entry name" value="PROTEIN ATP6V1FNB-LIKE"/>
    <property type="match status" value="1"/>
</dbReference>
<dbReference type="PANTHER" id="PTHR35826:SF1">
    <property type="entry name" value="PROTEIN ATP6V1FNB-LIKE"/>
    <property type="match status" value="1"/>
</dbReference>
<dbReference type="Pfam" id="PF22589">
    <property type="entry name" value="SPMIP1"/>
    <property type="match status" value="1"/>
</dbReference>
<evidence type="ECO:0000313" key="2">
    <source>
        <dbReference type="EMBL" id="KAL0821091.1"/>
    </source>
</evidence>